<evidence type="ECO:0000256" key="2">
    <source>
        <dbReference type="ARBA" id="ARBA00022617"/>
    </source>
</evidence>
<keyword evidence="5 6" id="KW-0408">Iron</keyword>
<reference evidence="8" key="1">
    <citation type="submission" date="2021-01" db="EMBL/GenBank/DDBJ databases">
        <title>Adiantum capillus-veneris genome.</title>
        <authorList>
            <person name="Fang Y."/>
            <person name="Liao Q."/>
        </authorList>
    </citation>
    <scope>NUCLEOTIDE SEQUENCE</scope>
    <source>
        <strain evidence="8">H3</strain>
        <tissue evidence="8">Leaf</tissue>
    </source>
</reference>
<keyword evidence="7" id="KW-0503">Monooxygenase</keyword>
<gene>
    <name evidence="8" type="ORF">GOP47_0007931</name>
</gene>
<evidence type="ECO:0000256" key="4">
    <source>
        <dbReference type="ARBA" id="ARBA00023002"/>
    </source>
</evidence>
<evidence type="ECO:0000256" key="1">
    <source>
        <dbReference type="ARBA" id="ARBA00010617"/>
    </source>
</evidence>
<dbReference type="Gene3D" id="1.10.630.10">
    <property type="entry name" value="Cytochrome P450"/>
    <property type="match status" value="1"/>
</dbReference>
<feature type="binding site" description="axial binding residue" evidence="6">
    <location>
        <position position="62"/>
    </location>
    <ligand>
        <name>heme</name>
        <dbReference type="ChEBI" id="CHEBI:30413"/>
    </ligand>
    <ligandPart>
        <name>Fe</name>
        <dbReference type="ChEBI" id="CHEBI:18248"/>
    </ligandPart>
</feature>
<dbReference type="SUPFAM" id="SSF48264">
    <property type="entry name" value="Cytochrome P450"/>
    <property type="match status" value="1"/>
</dbReference>
<sequence length="132" mass="15102">MSNWSIQDSCKDVYINTWAIGRDPSIWERPLEFWPERFDNNNVDLRGQSFELLPFGAGRRGCPGWALGLLNVHLILATLIQSFAWSLESSCSSLKHSSHIECLDMSERFGLTVTMDKPLQAYATPRLPLHMY</sequence>
<dbReference type="PRINTS" id="PR00463">
    <property type="entry name" value="EP450I"/>
</dbReference>
<dbReference type="GO" id="GO:0020037">
    <property type="term" value="F:heme binding"/>
    <property type="evidence" value="ECO:0007669"/>
    <property type="project" value="InterPro"/>
</dbReference>
<evidence type="ECO:0008006" key="10">
    <source>
        <dbReference type="Google" id="ProtNLM"/>
    </source>
</evidence>
<evidence type="ECO:0000256" key="3">
    <source>
        <dbReference type="ARBA" id="ARBA00022723"/>
    </source>
</evidence>
<dbReference type="AlphaFoldDB" id="A0A9D4V2J6"/>
<comment type="cofactor">
    <cofactor evidence="6">
        <name>heme</name>
        <dbReference type="ChEBI" id="CHEBI:30413"/>
    </cofactor>
</comment>
<evidence type="ECO:0000313" key="9">
    <source>
        <dbReference type="Proteomes" id="UP000886520"/>
    </source>
</evidence>
<dbReference type="PANTHER" id="PTHR47944:SF16">
    <property type="entry name" value="CYTOCHROME P450 FAMILY 1 SUBFAMILY A POLYPEPTIDE 1"/>
    <property type="match status" value="1"/>
</dbReference>
<dbReference type="Pfam" id="PF00067">
    <property type="entry name" value="p450"/>
    <property type="match status" value="1"/>
</dbReference>
<dbReference type="Proteomes" id="UP000886520">
    <property type="component" value="Chromosome 7"/>
</dbReference>
<dbReference type="OrthoDB" id="1055148at2759"/>
<evidence type="ECO:0000256" key="6">
    <source>
        <dbReference type="PIRSR" id="PIRSR602401-1"/>
    </source>
</evidence>
<protein>
    <recommendedName>
        <fullName evidence="10">Cytochrome P450</fullName>
    </recommendedName>
</protein>
<keyword evidence="2 6" id="KW-0349">Heme</keyword>
<organism evidence="8 9">
    <name type="scientific">Adiantum capillus-veneris</name>
    <name type="common">Maidenhair fern</name>
    <dbReference type="NCBI Taxonomy" id="13818"/>
    <lineage>
        <taxon>Eukaryota</taxon>
        <taxon>Viridiplantae</taxon>
        <taxon>Streptophyta</taxon>
        <taxon>Embryophyta</taxon>
        <taxon>Tracheophyta</taxon>
        <taxon>Polypodiopsida</taxon>
        <taxon>Polypodiidae</taxon>
        <taxon>Polypodiales</taxon>
        <taxon>Pteridineae</taxon>
        <taxon>Pteridaceae</taxon>
        <taxon>Vittarioideae</taxon>
        <taxon>Adiantum</taxon>
    </lineage>
</organism>
<keyword evidence="9" id="KW-1185">Reference proteome</keyword>
<keyword evidence="3 6" id="KW-0479">Metal-binding</keyword>
<comment type="caution">
    <text evidence="8">The sequence shown here is derived from an EMBL/GenBank/DDBJ whole genome shotgun (WGS) entry which is preliminary data.</text>
</comment>
<dbReference type="InterPro" id="IPR001128">
    <property type="entry name" value="Cyt_P450"/>
</dbReference>
<accession>A0A9D4V2J6</accession>
<dbReference type="InterPro" id="IPR036396">
    <property type="entry name" value="Cyt_P450_sf"/>
</dbReference>
<comment type="similarity">
    <text evidence="1 7">Belongs to the cytochrome P450 family.</text>
</comment>
<dbReference type="GO" id="GO:0005506">
    <property type="term" value="F:iron ion binding"/>
    <property type="evidence" value="ECO:0007669"/>
    <property type="project" value="InterPro"/>
</dbReference>
<dbReference type="InterPro" id="IPR017972">
    <property type="entry name" value="Cyt_P450_CS"/>
</dbReference>
<dbReference type="GO" id="GO:0004497">
    <property type="term" value="F:monooxygenase activity"/>
    <property type="evidence" value="ECO:0007669"/>
    <property type="project" value="UniProtKB-KW"/>
</dbReference>
<dbReference type="GO" id="GO:0016705">
    <property type="term" value="F:oxidoreductase activity, acting on paired donors, with incorporation or reduction of molecular oxygen"/>
    <property type="evidence" value="ECO:0007669"/>
    <property type="project" value="InterPro"/>
</dbReference>
<keyword evidence="4 7" id="KW-0560">Oxidoreductase</keyword>
<dbReference type="EMBL" id="JABFUD020000007">
    <property type="protein sequence ID" value="KAI5078107.1"/>
    <property type="molecule type" value="Genomic_DNA"/>
</dbReference>
<dbReference type="InterPro" id="IPR002401">
    <property type="entry name" value="Cyt_P450_E_grp-I"/>
</dbReference>
<dbReference type="PANTHER" id="PTHR47944">
    <property type="entry name" value="CYTOCHROME P450 98A9"/>
    <property type="match status" value="1"/>
</dbReference>
<evidence type="ECO:0000256" key="7">
    <source>
        <dbReference type="RuleBase" id="RU000461"/>
    </source>
</evidence>
<evidence type="ECO:0000256" key="5">
    <source>
        <dbReference type="ARBA" id="ARBA00023004"/>
    </source>
</evidence>
<name>A0A9D4V2J6_ADICA</name>
<proteinExistence type="inferred from homology"/>
<dbReference type="PROSITE" id="PS00086">
    <property type="entry name" value="CYTOCHROME_P450"/>
    <property type="match status" value="1"/>
</dbReference>
<evidence type="ECO:0000313" key="8">
    <source>
        <dbReference type="EMBL" id="KAI5078107.1"/>
    </source>
</evidence>